<protein>
    <recommendedName>
        <fullName evidence="3">UPAR/Ly6 domain-containing protein</fullName>
    </recommendedName>
</protein>
<gene>
    <name evidence="1" type="ORF">chiPu_0007879</name>
</gene>
<evidence type="ECO:0000313" key="1">
    <source>
        <dbReference type="EMBL" id="GCC29437.1"/>
    </source>
</evidence>
<dbReference type="Gene3D" id="2.10.60.10">
    <property type="entry name" value="CD59"/>
    <property type="match status" value="1"/>
</dbReference>
<keyword evidence="2" id="KW-1185">Reference proteome</keyword>
<dbReference type="SUPFAM" id="SSF57302">
    <property type="entry name" value="Snake toxin-like"/>
    <property type="match status" value="1"/>
</dbReference>
<dbReference type="OrthoDB" id="5945173at2759"/>
<accession>A0A401SGA6</accession>
<dbReference type="InterPro" id="IPR045860">
    <property type="entry name" value="Snake_toxin-like_sf"/>
</dbReference>
<reference evidence="1 2" key="1">
    <citation type="journal article" date="2018" name="Nat. Ecol. Evol.">
        <title>Shark genomes provide insights into elasmobranch evolution and the origin of vertebrates.</title>
        <authorList>
            <person name="Hara Y"/>
            <person name="Yamaguchi K"/>
            <person name="Onimaru K"/>
            <person name="Kadota M"/>
            <person name="Koyanagi M"/>
            <person name="Keeley SD"/>
            <person name="Tatsumi K"/>
            <person name="Tanaka K"/>
            <person name="Motone F"/>
            <person name="Kageyama Y"/>
            <person name="Nozu R"/>
            <person name="Adachi N"/>
            <person name="Nishimura O"/>
            <person name="Nakagawa R"/>
            <person name="Tanegashima C"/>
            <person name="Kiyatake I"/>
            <person name="Matsumoto R"/>
            <person name="Murakumo K"/>
            <person name="Nishida K"/>
            <person name="Terakita A"/>
            <person name="Kuratani S"/>
            <person name="Sato K"/>
            <person name="Hyodo S Kuraku.S."/>
        </authorList>
    </citation>
    <scope>NUCLEOTIDE SEQUENCE [LARGE SCALE GENOMIC DNA]</scope>
</reference>
<dbReference type="Proteomes" id="UP000287033">
    <property type="component" value="Unassembled WGS sequence"/>
</dbReference>
<sequence>MTETITCRKEMSRCLTISTIISAEGPSNVNSLECYTSSPEVSNIGNILKCTGTQDSCFKVSVGSGFERGCTCRNNCRVSDPPLLGTNVSTPNCCETNFCNKATLFPDAGRSAEFRRK</sequence>
<evidence type="ECO:0008006" key="3">
    <source>
        <dbReference type="Google" id="ProtNLM"/>
    </source>
</evidence>
<name>A0A401SGA6_CHIPU</name>
<proteinExistence type="predicted"/>
<dbReference type="AlphaFoldDB" id="A0A401SGA6"/>
<evidence type="ECO:0000313" key="2">
    <source>
        <dbReference type="Proteomes" id="UP000287033"/>
    </source>
</evidence>
<comment type="caution">
    <text evidence="1">The sequence shown here is derived from an EMBL/GenBank/DDBJ whole genome shotgun (WGS) entry which is preliminary data.</text>
</comment>
<organism evidence="1 2">
    <name type="scientific">Chiloscyllium punctatum</name>
    <name type="common">Brownbanded bambooshark</name>
    <name type="synonym">Hemiscyllium punctatum</name>
    <dbReference type="NCBI Taxonomy" id="137246"/>
    <lineage>
        <taxon>Eukaryota</taxon>
        <taxon>Metazoa</taxon>
        <taxon>Chordata</taxon>
        <taxon>Craniata</taxon>
        <taxon>Vertebrata</taxon>
        <taxon>Chondrichthyes</taxon>
        <taxon>Elasmobranchii</taxon>
        <taxon>Galeomorphii</taxon>
        <taxon>Galeoidea</taxon>
        <taxon>Orectolobiformes</taxon>
        <taxon>Hemiscylliidae</taxon>
        <taxon>Chiloscyllium</taxon>
    </lineage>
</organism>
<dbReference type="EMBL" id="BEZZ01000250">
    <property type="protein sequence ID" value="GCC29437.1"/>
    <property type="molecule type" value="Genomic_DNA"/>
</dbReference>